<dbReference type="InterPro" id="IPR000873">
    <property type="entry name" value="AMP-dep_synth/lig_dom"/>
</dbReference>
<evidence type="ECO:0000313" key="15">
    <source>
        <dbReference type="Proteomes" id="UP000193570"/>
    </source>
</evidence>
<dbReference type="Proteomes" id="UP000193570">
    <property type="component" value="Unassembled WGS sequence"/>
</dbReference>
<dbReference type="RefSeq" id="WP_085793248.1">
    <property type="nucleotide sequence ID" value="NZ_FWFK01000007.1"/>
</dbReference>
<keyword evidence="7" id="KW-0460">Magnesium</keyword>
<feature type="domain" description="AMP-binding enzyme C-terminal" evidence="13">
    <location>
        <begin position="450"/>
        <end position="525"/>
    </location>
</feature>
<dbReference type="PROSITE" id="PS00455">
    <property type="entry name" value="AMP_BINDING"/>
    <property type="match status" value="1"/>
</dbReference>
<dbReference type="CDD" id="cd12119">
    <property type="entry name" value="ttLC_FACS_AlkK_like"/>
    <property type="match status" value="1"/>
</dbReference>
<dbReference type="Gene3D" id="3.30.300.30">
    <property type="match status" value="1"/>
</dbReference>
<dbReference type="InterPro" id="IPR020845">
    <property type="entry name" value="AMP-binding_CS"/>
</dbReference>
<evidence type="ECO:0000256" key="6">
    <source>
        <dbReference type="ARBA" id="ARBA00022832"/>
    </source>
</evidence>
<evidence type="ECO:0000256" key="5">
    <source>
        <dbReference type="ARBA" id="ARBA00022723"/>
    </source>
</evidence>
<evidence type="ECO:0000256" key="3">
    <source>
        <dbReference type="ARBA" id="ARBA00011738"/>
    </source>
</evidence>
<comment type="catalytic activity">
    <reaction evidence="9">
        <text>3-(methylsulfanyl)propanoate + ATP + CoA = 3-(methylsulfanyl)propanoyl-CoA + AMP + diphosphate</text>
        <dbReference type="Rhea" id="RHEA:43052"/>
        <dbReference type="ChEBI" id="CHEBI:30616"/>
        <dbReference type="ChEBI" id="CHEBI:33019"/>
        <dbReference type="ChEBI" id="CHEBI:49016"/>
        <dbReference type="ChEBI" id="CHEBI:57287"/>
        <dbReference type="ChEBI" id="CHEBI:82815"/>
        <dbReference type="ChEBI" id="CHEBI:456215"/>
        <dbReference type="EC" id="6.2.1.44"/>
    </reaction>
    <physiologicalReaction direction="left-to-right" evidence="9">
        <dbReference type="Rhea" id="RHEA:43053"/>
    </physiologicalReaction>
</comment>
<keyword evidence="15" id="KW-1185">Reference proteome</keyword>
<dbReference type="Gene3D" id="3.40.50.12780">
    <property type="entry name" value="N-terminal domain of ligase-like"/>
    <property type="match status" value="1"/>
</dbReference>
<keyword evidence="8" id="KW-0443">Lipid metabolism</keyword>
<evidence type="ECO:0000256" key="4">
    <source>
        <dbReference type="ARBA" id="ARBA00022598"/>
    </source>
</evidence>
<dbReference type="Pfam" id="PF13193">
    <property type="entry name" value="AMP-binding_C"/>
    <property type="match status" value="1"/>
</dbReference>
<evidence type="ECO:0000313" key="14">
    <source>
        <dbReference type="EMBL" id="SLN68939.1"/>
    </source>
</evidence>
<dbReference type="NCBIfam" id="NF004837">
    <property type="entry name" value="PRK06187.1"/>
    <property type="match status" value="1"/>
</dbReference>
<dbReference type="PANTHER" id="PTHR43859">
    <property type="entry name" value="ACYL-ACTIVATING ENZYME"/>
    <property type="match status" value="1"/>
</dbReference>
<accession>A0A1X7A2T4</accession>
<evidence type="ECO:0000259" key="13">
    <source>
        <dbReference type="Pfam" id="PF13193"/>
    </source>
</evidence>
<feature type="domain" description="AMP-dependent synthetase/ligase" evidence="12">
    <location>
        <begin position="18"/>
        <end position="398"/>
    </location>
</feature>
<protein>
    <recommendedName>
        <fullName evidence="11">3-methylmercaptopropionyl-CoA ligase</fullName>
        <ecNumber evidence="10">6.2.1.44</ecNumber>
    </recommendedName>
</protein>
<organism evidence="14 15">
    <name type="scientific">Roseivivax jejudonensis</name>
    <dbReference type="NCBI Taxonomy" id="1529041"/>
    <lineage>
        <taxon>Bacteria</taxon>
        <taxon>Pseudomonadati</taxon>
        <taxon>Pseudomonadota</taxon>
        <taxon>Alphaproteobacteria</taxon>
        <taxon>Rhodobacterales</taxon>
        <taxon>Roseobacteraceae</taxon>
        <taxon>Roseivivax</taxon>
    </lineage>
</organism>
<comment type="subunit">
    <text evidence="3">Homodimer.</text>
</comment>
<dbReference type="Pfam" id="PF00501">
    <property type="entry name" value="AMP-binding"/>
    <property type="match status" value="1"/>
</dbReference>
<dbReference type="EMBL" id="FWFK01000007">
    <property type="protein sequence ID" value="SLN68939.1"/>
    <property type="molecule type" value="Genomic_DNA"/>
</dbReference>
<dbReference type="SUPFAM" id="SSF56801">
    <property type="entry name" value="Acetyl-CoA synthetase-like"/>
    <property type="match status" value="1"/>
</dbReference>
<dbReference type="EC" id="6.2.1.44" evidence="10"/>
<comment type="cofactor">
    <cofactor evidence="1">
        <name>Mg(2+)</name>
        <dbReference type="ChEBI" id="CHEBI:18420"/>
    </cofactor>
</comment>
<dbReference type="AlphaFoldDB" id="A0A1X7A2T4"/>
<comment type="similarity">
    <text evidence="2">Belongs to the ATP-dependent AMP-binding enzyme family.</text>
</comment>
<keyword evidence="5" id="KW-0479">Metal-binding</keyword>
<dbReference type="OrthoDB" id="9803968at2"/>
<dbReference type="FunFam" id="3.30.300.30:FF:000008">
    <property type="entry name" value="2,3-dihydroxybenzoate-AMP ligase"/>
    <property type="match status" value="1"/>
</dbReference>
<keyword evidence="4 14" id="KW-0436">Ligase</keyword>
<dbReference type="InterPro" id="IPR045851">
    <property type="entry name" value="AMP-bd_C_sf"/>
</dbReference>
<dbReference type="InterPro" id="IPR042099">
    <property type="entry name" value="ANL_N_sf"/>
</dbReference>
<dbReference type="InterPro" id="IPR025110">
    <property type="entry name" value="AMP-bd_C"/>
</dbReference>
<sequence length="544" mass="58305">MHGMMMHEPLSILEILRYAAGAHPGAEVVSARVEGDVHRESYAELYARAGQLAHALSRLGIAEGDRVATLAWNGHRHVELYYGVSGMGAVCHTINPRLSAEQMLYIIGHAEDRLLFVDLTFVPLVETLADHLPAGLRLVVMTDRAHMPDSPLELMCYEDLLAAAAPDYDWPSLPEETAAALCYTSGTTGNPKGALYTHRSTVLHAMSVTVALAKSLCEGGRILPVVPLFHVNAWGLPYAAPLAGASLVMPGPNLDGASLWDLMEAEKVTSAWGVPTVWFGLTAEIEKRGRPPEGFGQVVVGGSAAPRSMIEGFESAGIEVIHAWGMTEMSPVGTHGLLSAPMRELPFEEQMALKAKQGRRIFGVALKIVDEAGNRLPHDGEAAGELFVRGNTVVSGYFANAEASDAAIDAEGWFGTGDVASIDPDGFLTIQDRTKDLIKSGGEWISSIDLENIAVAHPQVAACAVIAVPHPKWDERPLLVVVPKDASDPPTLDALHEAMRAHVAKWQLPDDMVLVEDLPLTATGKVSKLTLRARFADHALPDAG</sequence>
<name>A0A1X7A2T4_9RHOB</name>
<proteinExistence type="inferred from homology"/>
<dbReference type="GO" id="GO:0016874">
    <property type="term" value="F:ligase activity"/>
    <property type="evidence" value="ECO:0007669"/>
    <property type="project" value="UniProtKB-KW"/>
</dbReference>
<gene>
    <name evidence="14" type="ORF">ROJ8625_03590</name>
</gene>
<evidence type="ECO:0000256" key="2">
    <source>
        <dbReference type="ARBA" id="ARBA00006432"/>
    </source>
</evidence>
<dbReference type="GO" id="GO:0006631">
    <property type="term" value="P:fatty acid metabolic process"/>
    <property type="evidence" value="ECO:0007669"/>
    <property type="project" value="UniProtKB-KW"/>
</dbReference>
<evidence type="ECO:0000256" key="7">
    <source>
        <dbReference type="ARBA" id="ARBA00022842"/>
    </source>
</evidence>
<evidence type="ECO:0000256" key="8">
    <source>
        <dbReference type="ARBA" id="ARBA00023098"/>
    </source>
</evidence>
<evidence type="ECO:0000256" key="1">
    <source>
        <dbReference type="ARBA" id="ARBA00001946"/>
    </source>
</evidence>
<dbReference type="GO" id="GO:0046872">
    <property type="term" value="F:metal ion binding"/>
    <property type="evidence" value="ECO:0007669"/>
    <property type="project" value="UniProtKB-KW"/>
</dbReference>
<evidence type="ECO:0000256" key="11">
    <source>
        <dbReference type="ARBA" id="ARBA00067668"/>
    </source>
</evidence>
<keyword evidence="6" id="KW-0276">Fatty acid metabolism</keyword>
<evidence type="ECO:0000259" key="12">
    <source>
        <dbReference type="Pfam" id="PF00501"/>
    </source>
</evidence>
<reference evidence="14 15" key="1">
    <citation type="submission" date="2017-03" db="EMBL/GenBank/DDBJ databases">
        <authorList>
            <person name="Afonso C.L."/>
            <person name="Miller P.J."/>
            <person name="Scott M.A."/>
            <person name="Spackman E."/>
            <person name="Goraichik I."/>
            <person name="Dimitrov K.M."/>
            <person name="Suarez D.L."/>
            <person name="Swayne D.E."/>
        </authorList>
    </citation>
    <scope>NUCLEOTIDE SEQUENCE [LARGE SCALE GENOMIC DNA]</scope>
    <source>
        <strain evidence="14 15">CECT 8625</strain>
    </source>
</reference>
<evidence type="ECO:0000256" key="10">
    <source>
        <dbReference type="ARBA" id="ARBA00066616"/>
    </source>
</evidence>
<dbReference type="PANTHER" id="PTHR43859:SF4">
    <property type="entry name" value="BUTANOATE--COA LIGASE AAE1-RELATED"/>
    <property type="match status" value="1"/>
</dbReference>
<evidence type="ECO:0000256" key="9">
    <source>
        <dbReference type="ARBA" id="ARBA00051915"/>
    </source>
</evidence>